<dbReference type="HOGENOM" id="CLU_3310097_0_0_9"/>
<evidence type="ECO:0000313" key="3">
    <source>
        <dbReference type="Proteomes" id="UP000007059"/>
    </source>
</evidence>
<dbReference type="PATRIC" id="fig|657322.3.peg.1701"/>
<name>D4KB13_9FIRM</name>
<reference evidence="2 3" key="2">
    <citation type="submission" date="2010-03" db="EMBL/GenBank/DDBJ databases">
        <authorList>
            <person name="Pajon A."/>
        </authorList>
    </citation>
    <scope>NUCLEOTIDE SEQUENCE [LARGE SCALE GENOMIC DNA]</scope>
    <source>
        <strain evidence="2 3">SL3/3</strain>
    </source>
</reference>
<reference evidence="2 3" key="1">
    <citation type="submission" date="2010-03" db="EMBL/GenBank/DDBJ databases">
        <title>The genome sequence of Faecalibacterium prausnitzii SL3/3.</title>
        <authorList>
            <consortium name="metaHIT consortium -- http://www.metahit.eu/"/>
            <person name="Pajon A."/>
            <person name="Turner K."/>
            <person name="Parkhill J."/>
            <person name="Duncan S."/>
            <person name="Flint H."/>
        </authorList>
    </citation>
    <scope>NUCLEOTIDE SEQUENCE [LARGE SCALE GENOMIC DNA]</scope>
    <source>
        <strain evidence="2 3">SL3/3</strain>
    </source>
</reference>
<evidence type="ECO:0000313" key="2">
    <source>
        <dbReference type="EMBL" id="CBL02026.1"/>
    </source>
</evidence>
<sequence>MDQTENPNEKDREEQEDFWLTLEPLPAPDPEKPSAPHEE</sequence>
<dbReference type="Proteomes" id="UP000007059">
    <property type="component" value="Chromosome"/>
</dbReference>
<accession>D4KB13</accession>
<gene>
    <name evidence="2" type="ORF">FPR_17850</name>
</gene>
<dbReference type="EMBL" id="FP929046">
    <property type="protein sequence ID" value="CBL02026.1"/>
    <property type="molecule type" value="Genomic_DNA"/>
</dbReference>
<feature type="compositionally biased region" description="Basic and acidic residues" evidence="1">
    <location>
        <begin position="29"/>
        <end position="39"/>
    </location>
</feature>
<proteinExistence type="predicted"/>
<evidence type="ECO:0000256" key="1">
    <source>
        <dbReference type="SAM" id="MobiDB-lite"/>
    </source>
</evidence>
<dbReference type="AlphaFoldDB" id="D4KB13"/>
<feature type="region of interest" description="Disordered" evidence="1">
    <location>
        <begin position="1"/>
        <end position="39"/>
    </location>
</feature>
<dbReference type="KEGG" id="fpa:FPR_17850"/>
<organism evidence="2 3">
    <name type="scientific">Faecalibacterium prausnitzii SL3/3</name>
    <dbReference type="NCBI Taxonomy" id="657322"/>
    <lineage>
        <taxon>Bacteria</taxon>
        <taxon>Bacillati</taxon>
        <taxon>Bacillota</taxon>
        <taxon>Clostridia</taxon>
        <taxon>Eubacteriales</taxon>
        <taxon>Oscillospiraceae</taxon>
        <taxon>Faecalibacterium</taxon>
    </lineage>
</organism>
<protein>
    <submittedName>
        <fullName evidence="2">Uncharacterized protein</fullName>
    </submittedName>
</protein>